<dbReference type="AlphaFoldDB" id="A0A7R9QKK9"/>
<dbReference type="EMBL" id="CAJPIZ010040701">
    <property type="protein sequence ID" value="CAG2121617.1"/>
    <property type="molecule type" value="Genomic_DNA"/>
</dbReference>
<evidence type="ECO:0000256" key="1">
    <source>
        <dbReference type="ARBA" id="ARBA00023054"/>
    </source>
</evidence>
<evidence type="ECO:0000313" key="3">
    <source>
        <dbReference type="EMBL" id="CAD7647680.1"/>
    </source>
</evidence>
<sequence>ILEQEKYGFRRKLESLEGEYDGRLTELQTDLKNARQELETQQMYLRQTESEKSKIIQELIEQNHRLTNELKQSTETESLLESQLQTLRDQFNVRRTNLNDHIDQLEGLREEV</sequence>
<name>A0A7R9QKK9_9ACAR</name>
<dbReference type="PANTHER" id="PTHR32123:SF13">
    <property type="entry name" value="BICAUDAL D-RELATED PROTEIN HOMOLOG"/>
    <property type="match status" value="1"/>
</dbReference>
<evidence type="ECO:0000256" key="2">
    <source>
        <dbReference type="SAM" id="Coils"/>
    </source>
</evidence>
<dbReference type="Proteomes" id="UP000759131">
    <property type="component" value="Unassembled WGS sequence"/>
</dbReference>
<accession>A0A7R9QKK9</accession>
<reference evidence="3" key="1">
    <citation type="submission" date="2020-11" db="EMBL/GenBank/DDBJ databases">
        <authorList>
            <person name="Tran Van P."/>
        </authorList>
    </citation>
    <scope>NUCLEOTIDE SEQUENCE</scope>
</reference>
<dbReference type="EMBL" id="OC895276">
    <property type="protein sequence ID" value="CAD7647680.1"/>
    <property type="molecule type" value="Genomic_DNA"/>
</dbReference>
<keyword evidence="4" id="KW-1185">Reference proteome</keyword>
<dbReference type="OrthoDB" id="9451547at2759"/>
<dbReference type="InterPro" id="IPR051149">
    <property type="entry name" value="Spindly/BICDR_Dynein_Adapter"/>
</dbReference>
<feature type="coiled-coil region" evidence="2">
    <location>
        <begin position="24"/>
        <end position="90"/>
    </location>
</feature>
<feature type="non-terminal residue" evidence="3">
    <location>
        <position position="112"/>
    </location>
</feature>
<protein>
    <submittedName>
        <fullName evidence="3">Uncharacterized protein</fullName>
    </submittedName>
</protein>
<dbReference type="PANTHER" id="PTHR32123">
    <property type="entry name" value="BICD FAMILY-LIKE CARGO ADAPTER"/>
    <property type="match status" value="1"/>
</dbReference>
<organism evidence="3">
    <name type="scientific">Medioppia subpectinata</name>
    <dbReference type="NCBI Taxonomy" id="1979941"/>
    <lineage>
        <taxon>Eukaryota</taxon>
        <taxon>Metazoa</taxon>
        <taxon>Ecdysozoa</taxon>
        <taxon>Arthropoda</taxon>
        <taxon>Chelicerata</taxon>
        <taxon>Arachnida</taxon>
        <taxon>Acari</taxon>
        <taxon>Acariformes</taxon>
        <taxon>Sarcoptiformes</taxon>
        <taxon>Oribatida</taxon>
        <taxon>Brachypylina</taxon>
        <taxon>Oppioidea</taxon>
        <taxon>Oppiidae</taxon>
        <taxon>Medioppia</taxon>
    </lineage>
</organism>
<evidence type="ECO:0000313" key="4">
    <source>
        <dbReference type="Proteomes" id="UP000759131"/>
    </source>
</evidence>
<keyword evidence="1 2" id="KW-0175">Coiled coil</keyword>
<gene>
    <name evidence="3" type="ORF">OSB1V03_LOCUS21563</name>
</gene>
<feature type="non-terminal residue" evidence="3">
    <location>
        <position position="1"/>
    </location>
</feature>
<proteinExistence type="predicted"/>